<accession>A0A8S8XK21</accession>
<dbReference type="Gene3D" id="2.40.420.20">
    <property type="match status" value="1"/>
</dbReference>
<dbReference type="Gene3D" id="2.40.50.100">
    <property type="match status" value="1"/>
</dbReference>
<dbReference type="InterPro" id="IPR006143">
    <property type="entry name" value="RND_pump_MFP"/>
</dbReference>
<dbReference type="Pfam" id="PF25876">
    <property type="entry name" value="HH_MFP_RND"/>
    <property type="match status" value="1"/>
</dbReference>
<keyword evidence="5" id="KW-0472">Membrane</keyword>
<dbReference type="EMBL" id="BOPV01000001">
    <property type="protein sequence ID" value="GIL41535.1"/>
    <property type="molecule type" value="Genomic_DNA"/>
</dbReference>
<feature type="transmembrane region" description="Helical" evidence="5">
    <location>
        <begin position="29"/>
        <end position="46"/>
    </location>
</feature>
<dbReference type="InterPro" id="IPR058627">
    <property type="entry name" value="MdtA-like_C"/>
</dbReference>
<evidence type="ECO:0000256" key="4">
    <source>
        <dbReference type="SAM" id="MobiDB-lite"/>
    </source>
</evidence>
<dbReference type="PANTHER" id="PTHR30469:SF37">
    <property type="entry name" value="RAGD PROTEIN"/>
    <property type="match status" value="1"/>
</dbReference>
<keyword evidence="5" id="KW-0812">Transmembrane</keyword>
<keyword evidence="3" id="KW-0813">Transport</keyword>
<feature type="region of interest" description="Disordered" evidence="4">
    <location>
        <begin position="1"/>
        <end position="23"/>
    </location>
</feature>
<evidence type="ECO:0000259" key="7">
    <source>
        <dbReference type="Pfam" id="PF25917"/>
    </source>
</evidence>
<dbReference type="PANTHER" id="PTHR30469">
    <property type="entry name" value="MULTIDRUG RESISTANCE PROTEIN MDTA"/>
    <property type="match status" value="1"/>
</dbReference>
<dbReference type="InterPro" id="IPR058625">
    <property type="entry name" value="MdtA-like_BSH"/>
</dbReference>
<feature type="compositionally biased region" description="Low complexity" evidence="4">
    <location>
        <begin position="14"/>
        <end position="23"/>
    </location>
</feature>
<evidence type="ECO:0000256" key="2">
    <source>
        <dbReference type="ARBA" id="ARBA00009477"/>
    </source>
</evidence>
<feature type="domain" description="Multidrug resistance protein MdtA-like C-terminal permuted SH3" evidence="9">
    <location>
        <begin position="340"/>
        <end position="394"/>
    </location>
</feature>
<gene>
    <name evidence="10" type="primary">ragD</name>
    <name evidence="10" type="ORF">TMPK1_37720</name>
</gene>
<feature type="domain" description="Multidrug resistance protein MdtA-like barrel-sandwich hybrid" evidence="7">
    <location>
        <begin position="93"/>
        <end position="244"/>
    </location>
</feature>
<evidence type="ECO:0000256" key="3">
    <source>
        <dbReference type="ARBA" id="ARBA00022448"/>
    </source>
</evidence>
<reference evidence="10" key="1">
    <citation type="submission" date="2021-02" db="EMBL/GenBank/DDBJ databases">
        <title>Genome sequence of Rhodospirillales sp. strain TMPK1 isolated from soil.</title>
        <authorList>
            <person name="Nakai R."/>
            <person name="Kusada H."/>
            <person name="Tamaki H."/>
        </authorList>
    </citation>
    <scope>NUCLEOTIDE SEQUENCE</scope>
    <source>
        <strain evidence="10">TMPK1</strain>
    </source>
</reference>
<organism evidence="10 11">
    <name type="scientific">Roseiterribacter gracilis</name>
    <dbReference type="NCBI Taxonomy" id="2812848"/>
    <lineage>
        <taxon>Bacteria</taxon>
        <taxon>Pseudomonadati</taxon>
        <taxon>Pseudomonadota</taxon>
        <taxon>Alphaproteobacteria</taxon>
        <taxon>Rhodospirillales</taxon>
        <taxon>Roseiterribacteraceae</taxon>
        <taxon>Roseiterribacter</taxon>
    </lineage>
</organism>
<keyword evidence="5" id="KW-1133">Transmembrane helix</keyword>
<dbReference type="GO" id="GO:1990281">
    <property type="term" value="C:efflux pump complex"/>
    <property type="evidence" value="ECO:0007669"/>
    <property type="project" value="TreeGrafter"/>
</dbReference>
<dbReference type="Pfam" id="PF25967">
    <property type="entry name" value="RND-MFP_C"/>
    <property type="match status" value="1"/>
</dbReference>
<dbReference type="GO" id="GO:0015562">
    <property type="term" value="F:efflux transmembrane transporter activity"/>
    <property type="evidence" value="ECO:0007669"/>
    <property type="project" value="TreeGrafter"/>
</dbReference>
<evidence type="ECO:0000313" key="11">
    <source>
        <dbReference type="Proteomes" id="UP000681075"/>
    </source>
</evidence>
<comment type="subcellular location">
    <subcellularLocation>
        <location evidence="1">Cell envelope</location>
    </subcellularLocation>
</comment>
<dbReference type="Pfam" id="PF25917">
    <property type="entry name" value="BSH_RND"/>
    <property type="match status" value="1"/>
</dbReference>
<dbReference type="RefSeq" id="WP_420245048.1">
    <property type="nucleotide sequence ID" value="NZ_BOPV01000001.1"/>
</dbReference>
<evidence type="ECO:0000259" key="6">
    <source>
        <dbReference type="Pfam" id="PF25876"/>
    </source>
</evidence>
<evidence type="ECO:0000259" key="8">
    <source>
        <dbReference type="Pfam" id="PF25954"/>
    </source>
</evidence>
<evidence type="ECO:0000259" key="9">
    <source>
        <dbReference type="Pfam" id="PF25967"/>
    </source>
</evidence>
<evidence type="ECO:0000256" key="5">
    <source>
        <dbReference type="SAM" id="Phobius"/>
    </source>
</evidence>
<comment type="caution">
    <text evidence="10">The sequence shown here is derived from an EMBL/GenBank/DDBJ whole genome shotgun (WGS) entry which is preliminary data.</text>
</comment>
<feature type="domain" description="Multidrug resistance protein MdtA-like alpha-helical hairpin" evidence="6">
    <location>
        <begin position="142"/>
        <end position="201"/>
    </location>
</feature>
<name>A0A8S8XK21_9PROT</name>
<dbReference type="InterPro" id="IPR058792">
    <property type="entry name" value="Beta-barrel_RND_2"/>
</dbReference>
<dbReference type="InterPro" id="IPR058624">
    <property type="entry name" value="MdtA-like_HH"/>
</dbReference>
<evidence type="ECO:0000256" key="1">
    <source>
        <dbReference type="ARBA" id="ARBA00004196"/>
    </source>
</evidence>
<keyword evidence="11" id="KW-1185">Reference proteome</keyword>
<evidence type="ECO:0000313" key="10">
    <source>
        <dbReference type="EMBL" id="GIL41535.1"/>
    </source>
</evidence>
<dbReference type="Gene3D" id="2.40.30.170">
    <property type="match status" value="1"/>
</dbReference>
<dbReference type="Proteomes" id="UP000681075">
    <property type="component" value="Unassembled WGS sequence"/>
</dbReference>
<proteinExistence type="inferred from homology"/>
<dbReference type="Pfam" id="PF25954">
    <property type="entry name" value="Beta-barrel_RND_2"/>
    <property type="match status" value="1"/>
</dbReference>
<comment type="similarity">
    <text evidence="2">Belongs to the membrane fusion protein (MFP) (TC 8.A.1) family.</text>
</comment>
<dbReference type="SUPFAM" id="SSF111369">
    <property type="entry name" value="HlyD-like secretion proteins"/>
    <property type="match status" value="1"/>
</dbReference>
<dbReference type="AlphaFoldDB" id="A0A8S8XK21"/>
<sequence>MNQTPLRHSVAADPAPKSSPLKSRLSPRNLAIAGVVVLAVLGYAIVTRIDRANEASRIAAAARNATRTVRVAQVSEPTGPVSMQLPGETRALETATILARATGYVRTRKADIGMRVATGDVLAEIDAPELDDELRGAEAAKLQADAALNRAKAAAELARLNNERYADLAKTGTASRQTADERKADLVMKQADVKVAEANLAASNAAVERLKKLQNFETVRAPFDGVVTQRGVEIGDLVSATGANPRPLFTVARDDLLRIQVSVPQSFADGVKPGTEAGITLPERPGAKYTGKVVRSSDALTTASRTLQVELELANAERAVRAGSYVQVNFTIPPSANIKLVPASALMLDPDGQGPRVAIVKDGVVSVRKVMLGRDLGQQLEVLDGIAKGETVVLNPPVDLIDGAKVNVAT</sequence>
<dbReference type="NCBIfam" id="TIGR01730">
    <property type="entry name" value="RND_mfp"/>
    <property type="match status" value="1"/>
</dbReference>
<protein>
    <submittedName>
        <fullName evidence="10">Hemolysin D</fullName>
    </submittedName>
</protein>
<dbReference type="Gene3D" id="1.10.287.470">
    <property type="entry name" value="Helix hairpin bin"/>
    <property type="match status" value="1"/>
</dbReference>
<feature type="domain" description="CusB-like beta-barrel" evidence="8">
    <location>
        <begin position="259"/>
        <end position="331"/>
    </location>
</feature>